<dbReference type="HOGENOM" id="CLU_1331210_0_0_0"/>
<keyword evidence="1" id="KW-0732">Signal</keyword>
<dbReference type="KEGG" id="sus:Acid_6701"/>
<gene>
    <name evidence="2" type="ordered locus">Acid_6701</name>
</gene>
<dbReference type="Gene3D" id="2.40.160.20">
    <property type="match status" value="1"/>
</dbReference>
<evidence type="ECO:0008006" key="3">
    <source>
        <dbReference type="Google" id="ProtNLM"/>
    </source>
</evidence>
<feature type="chain" id="PRO_5004162542" description="Outer membrane protein beta-barrel domain-containing protein" evidence="1">
    <location>
        <begin position="22"/>
        <end position="206"/>
    </location>
</feature>
<dbReference type="EMBL" id="CP000473">
    <property type="protein sequence ID" value="ABJ87622.1"/>
    <property type="molecule type" value="Genomic_DNA"/>
</dbReference>
<reference evidence="2" key="1">
    <citation type="submission" date="2006-10" db="EMBL/GenBank/DDBJ databases">
        <title>Complete sequence of Solibacter usitatus Ellin6076.</title>
        <authorList>
            <consortium name="US DOE Joint Genome Institute"/>
            <person name="Copeland A."/>
            <person name="Lucas S."/>
            <person name="Lapidus A."/>
            <person name="Barry K."/>
            <person name="Detter J.C."/>
            <person name="Glavina del Rio T."/>
            <person name="Hammon N."/>
            <person name="Israni S."/>
            <person name="Dalin E."/>
            <person name="Tice H."/>
            <person name="Pitluck S."/>
            <person name="Thompson L.S."/>
            <person name="Brettin T."/>
            <person name="Bruce D."/>
            <person name="Han C."/>
            <person name="Tapia R."/>
            <person name="Gilna P."/>
            <person name="Schmutz J."/>
            <person name="Larimer F."/>
            <person name="Land M."/>
            <person name="Hauser L."/>
            <person name="Kyrpides N."/>
            <person name="Mikhailova N."/>
            <person name="Janssen P.H."/>
            <person name="Kuske C.R."/>
            <person name="Richardson P."/>
        </authorList>
    </citation>
    <scope>NUCLEOTIDE SEQUENCE</scope>
    <source>
        <strain evidence="2">Ellin6076</strain>
    </source>
</reference>
<sequence length="206" mass="22550" precursor="true">MKHTQLTICMLALMGAGFAHAQSSLDVHFGVSGMTDKSTGQALDTFGDGNLYNTSSLNGVFLDFGGGIMATKRFGFGASVSLKPGKTDYAGLQYRPVFYDFNAIVHPLTSVKRVVPEIQGGIGGVNTKFYYSQQNCTIVGCQNSSSYIQSANHFQVHTGFGVAFFVTNNIYVRPQFDLRYVHNFNQLFNSNWVPQYGVAVGYKFGD</sequence>
<organism evidence="2">
    <name type="scientific">Solibacter usitatus (strain Ellin6076)</name>
    <dbReference type="NCBI Taxonomy" id="234267"/>
    <lineage>
        <taxon>Bacteria</taxon>
        <taxon>Pseudomonadati</taxon>
        <taxon>Acidobacteriota</taxon>
        <taxon>Terriglobia</taxon>
        <taxon>Bryobacterales</taxon>
        <taxon>Solibacteraceae</taxon>
        <taxon>Candidatus Solibacter</taxon>
    </lineage>
</organism>
<dbReference type="InParanoid" id="Q01RU8"/>
<evidence type="ECO:0000256" key="1">
    <source>
        <dbReference type="SAM" id="SignalP"/>
    </source>
</evidence>
<name>Q01RU8_SOLUE</name>
<protein>
    <recommendedName>
        <fullName evidence="3">Outer membrane protein beta-barrel domain-containing protein</fullName>
    </recommendedName>
</protein>
<evidence type="ECO:0000313" key="2">
    <source>
        <dbReference type="EMBL" id="ABJ87622.1"/>
    </source>
</evidence>
<dbReference type="eggNOG" id="ENOG50338DZ">
    <property type="taxonomic scope" value="Bacteria"/>
</dbReference>
<accession>Q01RU8</accession>
<feature type="signal peptide" evidence="1">
    <location>
        <begin position="1"/>
        <end position="21"/>
    </location>
</feature>
<proteinExistence type="predicted"/>
<dbReference type="OrthoDB" id="128311at2"/>
<dbReference type="AlphaFoldDB" id="Q01RU8"/>
<dbReference type="STRING" id="234267.Acid_6701"/>